<accession>A0A5J6GGR5</accession>
<proteinExistence type="predicted"/>
<protein>
    <submittedName>
        <fullName evidence="2">Uncharacterized protein</fullName>
    </submittedName>
</protein>
<feature type="region of interest" description="Disordered" evidence="1">
    <location>
        <begin position="38"/>
        <end position="62"/>
    </location>
</feature>
<reference evidence="2 3" key="1">
    <citation type="submission" date="2017-09" db="EMBL/GenBank/DDBJ databases">
        <authorList>
            <person name="Lee N."/>
            <person name="Cho B.-K."/>
        </authorList>
    </citation>
    <scope>NUCLEOTIDE SEQUENCE [LARGE SCALE GENOMIC DNA]</scope>
    <source>
        <strain evidence="2 3">ATCC 12853</strain>
    </source>
</reference>
<dbReference type="OrthoDB" id="4245446at2"/>
<sequence length="62" mass="6543">MCSHCEDLARTVAMLGDLALYDHTPGADQEFINVMGPSLAASLPEPPPGYDPTRGPNYPGQG</sequence>
<gene>
    <name evidence="2" type="ORF">CP970_33435</name>
</gene>
<evidence type="ECO:0000256" key="1">
    <source>
        <dbReference type="SAM" id="MobiDB-lite"/>
    </source>
</evidence>
<dbReference type="EMBL" id="CP023699">
    <property type="protein sequence ID" value="QEU95160.1"/>
    <property type="molecule type" value="Genomic_DNA"/>
</dbReference>
<evidence type="ECO:0000313" key="3">
    <source>
        <dbReference type="Proteomes" id="UP000325529"/>
    </source>
</evidence>
<organism evidence="2 3">
    <name type="scientific">Streptomyces kanamyceticus</name>
    <dbReference type="NCBI Taxonomy" id="1967"/>
    <lineage>
        <taxon>Bacteria</taxon>
        <taxon>Bacillati</taxon>
        <taxon>Actinomycetota</taxon>
        <taxon>Actinomycetes</taxon>
        <taxon>Kitasatosporales</taxon>
        <taxon>Streptomycetaceae</taxon>
        <taxon>Streptomyces</taxon>
    </lineage>
</organism>
<keyword evidence="3" id="KW-1185">Reference proteome</keyword>
<evidence type="ECO:0000313" key="2">
    <source>
        <dbReference type="EMBL" id="QEU95160.1"/>
    </source>
</evidence>
<dbReference type="Proteomes" id="UP000325529">
    <property type="component" value="Chromosome"/>
</dbReference>
<name>A0A5J6GGR5_STRKN</name>
<dbReference type="AlphaFoldDB" id="A0A5J6GGR5"/>
<dbReference type="KEGG" id="ska:CP970_33435"/>